<dbReference type="AlphaFoldDB" id="A0A2Z7C9I2"/>
<evidence type="ECO:0000313" key="3">
    <source>
        <dbReference type="Proteomes" id="UP000250235"/>
    </source>
</evidence>
<feature type="region of interest" description="Disordered" evidence="1">
    <location>
        <begin position="147"/>
        <end position="233"/>
    </location>
</feature>
<gene>
    <name evidence="2" type="ORF">F511_17406</name>
</gene>
<feature type="compositionally biased region" description="Basic residues" evidence="1">
    <location>
        <begin position="160"/>
        <end position="174"/>
    </location>
</feature>
<protein>
    <submittedName>
        <fullName evidence="2">Uncharacterized protein</fullName>
    </submittedName>
</protein>
<dbReference type="EMBL" id="KQ999846">
    <property type="protein sequence ID" value="KZV40998.1"/>
    <property type="molecule type" value="Genomic_DNA"/>
</dbReference>
<sequence>MSSSTDSVVRSIAESMDSIPVGPETKEPWLPDQAELESTSLPWYEEKSSNLRRGLIALPLASIPSISTNWIWTSCFQSRGSSPLFANTLREVLQCSRASEGGPPVILRVQQKRVERMGKTALLTTLHERPEEGSSGTAAPDAIKVMKKMKAPSSAEKEARHQKKKGAPPPRRKPPPLPRCANHPLYRDAPSADNPSPTREERPASTPPVRIRAIPEVPSSEAGPRTEAGPGRAPALNIVEDSLVVSPSGSVAMSLLCNLIPDRDVARVRNAPDYEAVGLFAAQFAAVFLICPRSHSILCVCTLILYFDADNGLGWYWGTSVLI</sequence>
<evidence type="ECO:0000256" key="1">
    <source>
        <dbReference type="SAM" id="MobiDB-lite"/>
    </source>
</evidence>
<evidence type="ECO:0000313" key="2">
    <source>
        <dbReference type="EMBL" id="KZV40998.1"/>
    </source>
</evidence>
<keyword evidence="3" id="KW-1185">Reference proteome</keyword>
<dbReference type="Proteomes" id="UP000250235">
    <property type="component" value="Unassembled WGS sequence"/>
</dbReference>
<organism evidence="2 3">
    <name type="scientific">Dorcoceras hygrometricum</name>
    <dbReference type="NCBI Taxonomy" id="472368"/>
    <lineage>
        <taxon>Eukaryota</taxon>
        <taxon>Viridiplantae</taxon>
        <taxon>Streptophyta</taxon>
        <taxon>Embryophyta</taxon>
        <taxon>Tracheophyta</taxon>
        <taxon>Spermatophyta</taxon>
        <taxon>Magnoliopsida</taxon>
        <taxon>eudicotyledons</taxon>
        <taxon>Gunneridae</taxon>
        <taxon>Pentapetalae</taxon>
        <taxon>asterids</taxon>
        <taxon>lamiids</taxon>
        <taxon>Lamiales</taxon>
        <taxon>Gesneriaceae</taxon>
        <taxon>Didymocarpoideae</taxon>
        <taxon>Trichosporeae</taxon>
        <taxon>Loxocarpinae</taxon>
        <taxon>Dorcoceras</taxon>
    </lineage>
</organism>
<proteinExistence type="predicted"/>
<feature type="region of interest" description="Disordered" evidence="1">
    <location>
        <begin position="1"/>
        <end position="31"/>
    </location>
</feature>
<accession>A0A2Z7C9I2</accession>
<reference evidence="2 3" key="1">
    <citation type="journal article" date="2015" name="Proc. Natl. Acad. Sci. U.S.A.">
        <title>The resurrection genome of Boea hygrometrica: A blueprint for survival of dehydration.</title>
        <authorList>
            <person name="Xiao L."/>
            <person name="Yang G."/>
            <person name="Zhang L."/>
            <person name="Yang X."/>
            <person name="Zhao S."/>
            <person name="Ji Z."/>
            <person name="Zhou Q."/>
            <person name="Hu M."/>
            <person name="Wang Y."/>
            <person name="Chen M."/>
            <person name="Xu Y."/>
            <person name="Jin H."/>
            <person name="Xiao X."/>
            <person name="Hu G."/>
            <person name="Bao F."/>
            <person name="Hu Y."/>
            <person name="Wan P."/>
            <person name="Li L."/>
            <person name="Deng X."/>
            <person name="Kuang T."/>
            <person name="Xiang C."/>
            <person name="Zhu J.K."/>
            <person name="Oliver M.J."/>
            <person name="He Y."/>
        </authorList>
    </citation>
    <scope>NUCLEOTIDE SEQUENCE [LARGE SCALE GENOMIC DNA]</scope>
    <source>
        <strain evidence="3">cv. XS01</strain>
    </source>
</reference>
<name>A0A2Z7C9I2_9LAMI</name>